<proteinExistence type="inferred from homology"/>
<comment type="function">
    <text evidence="2">Catalyzes the condensation of isopentenyl diphosphate (IPP) with allylic pyrophosphates generating different type of terpenoids.</text>
</comment>
<dbReference type="GO" id="GO:0045547">
    <property type="term" value="F:ditrans,polycis-polyprenyl diphosphate synthase [(2E,6E)-farnesyl diphosphate specific] activity"/>
    <property type="evidence" value="ECO:0007669"/>
    <property type="project" value="TreeGrafter"/>
</dbReference>
<feature type="active site" description="Proton acceptor" evidence="2">
    <location>
        <position position="68"/>
    </location>
</feature>
<feature type="binding site" evidence="2">
    <location>
        <position position="20"/>
    </location>
    <ligand>
        <name>Mg(2+)</name>
        <dbReference type="ChEBI" id="CHEBI:18420"/>
    </ligand>
</feature>
<dbReference type="FunFam" id="3.40.1180.10:FF:000001">
    <property type="entry name" value="(2E,6E)-farnesyl-diphosphate-specific ditrans,polycis-undecaprenyl-diphosphate synthase"/>
    <property type="match status" value="1"/>
</dbReference>
<dbReference type="AlphaFoldDB" id="A0A2M8LEX3"/>
<organism evidence="3 4">
    <name type="scientific">Candidatus Uhrbacteria bacterium CG10_big_fil_rev_8_21_14_0_10_48_11</name>
    <dbReference type="NCBI Taxonomy" id="1975037"/>
    <lineage>
        <taxon>Bacteria</taxon>
        <taxon>Candidatus Uhriibacteriota</taxon>
    </lineage>
</organism>
<dbReference type="CDD" id="cd00475">
    <property type="entry name" value="Cis_IPPS"/>
    <property type="match status" value="1"/>
</dbReference>
<feature type="binding site" evidence="2">
    <location>
        <position position="71"/>
    </location>
    <ligand>
        <name>substrate</name>
    </ligand>
</feature>
<evidence type="ECO:0000313" key="4">
    <source>
        <dbReference type="Proteomes" id="UP000231152"/>
    </source>
</evidence>
<comment type="similarity">
    <text evidence="2">Belongs to the UPP synthase family.</text>
</comment>
<feature type="binding site" evidence="2">
    <location>
        <position position="203"/>
    </location>
    <ligand>
        <name>Mg(2+)</name>
        <dbReference type="ChEBI" id="CHEBI:18420"/>
    </ligand>
</feature>
<dbReference type="InterPro" id="IPR001441">
    <property type="entry name" value="UPP_synth-like"/>
</dbReference>
<gene>
    <name evidence="3" type="primary">uppS</name>
    <name evidence="3" type="ORF">COV04_01870</name>
</gene>
<comment type="cofactor">
    <cofactor evidence="2">
        <name>Mg(2+)</name>
        <dbReference type="ChEBI" id="CHEBI:18420"/>
    </cofactor>
    <text evidence="2">Binds 2 magnesium ions per subunit.</text>
</comment>
<dbReference type="HAMAP" id="MF_01139">
    <property type="entry name" value="ISPT"/>
    <property type="match status" value="1"/>
</dbReference>
<dbReference type="PANTHER" id="PTHR10291:SF0">
    <property type="entry name" value="DEHYDRODOLICHYL DIPHOSPHATE SYNTHASE 2"/>
    <property type="match status" value="1"/>
</dbReference>
<keyword evidence="2" id="KW-0460">Magnesium</keyword>
<dbReference type="GO" id="GO:0000287">
    <property type="term" value="F:magnesium ion binding"/>
    <property type="evidence" value="ECO:0007669"/>
    <property type="project" value="UniProtKB-UniRule"/>
</dbReference>
<feature type="binding site" evidence="2">
    <location>
        <begin position="65"/>
        <end position="67"/>
    </location>
    <ligand>
        <name>substrate</name>
    </ligand>
</feature>
<evidence type="ECO:0000256" key="2">
    <source>
        <dbReference type="HAMAP-Rule" id="MF_01139"/>
    </source>
</evidence>
<protein>
    <recommendedName>
        <fullName evidence="2">Isoprenyl transferase</fullName>
        <ecNumber evidence="2">2.5.1.-</ecNumber>
    </recommendedName>
</protein>
<feature type="binding site" evidence="2">
    <location>
        <begin position="190"/>
        <end position="192"/>
    </location>
    <ligand>
        <name>substrate</name>
    </ligand>
</feature>
<evidence type="ECO:0000256" key="1">
    <source>
        <dbReference type="ARBA" id="ARBA00022679"/>
    </source>
</evidence>
<dbReference type="Gene3D" id="3.40.1180.10">
    <property type="entry name" value="Decaprenyl diphosphate synthase-like"/>
    <property type="match status" value="1"/>
</dbReference>
<accession>A0A2M8LEX3</accession>
<feature type="binding site" evidence="2">
    <location>
        <position position="37"/>
    </location>
    <ligand>
        <name>substrate</name>
    </ligand>
</feature>
<comment type="caution">
    <text evidence="3">The sequence shown here is derived from an EMBL/GenBank/DDBJ whole genome shotgun (WGS) entry which is preliminary data.</text>
</comment>
<feature type="binding site" evidence="2">
    <location>
        <position position="184"/>
    </location>
    <ligand>
        <name>substrate</name>
    </ligand>
</feature>
<reference evidence="3 4" key="1">
    <citation type="submission" date="2017-09" db="EMBL/GenBank/DDBJ databases">
        <title>Depth-based differentiation of microbial function through sediment-hosted aquifers and enrichment of novel symbionts in the deep terrestrial subsurface.</title>
        <authorList>
            <person name="Probst A.J."/>
            <person name="Ladd B."/>
            <person name="Jarett J.K."/>
            <person name="Geller-Mcgrath D.E."/>
            <person name="Sieber C.M."/>
            <person name="Emerson J.B."/>
            <person name="Anantharaman K."/>
            <person name="Thomas B.C."/>
            <person name="Malmstrom R."/>
            <person name="Stieglmeier M."/>
            <person name="Klingl A."/>
            <person name="Woyke T."/>
            <person name="Ryan C.M."/>
            <person name="Banfield J.F."/>
        </authorList>
    </citation>
    <scope>NUCLEOTIDE SEQUENCE [LARGE SCALE GENOMIC DNA]</scope>
    <source>
        <strain evidence="3">CG10_big_fil_rev_8_21_14_0_10_48_11</strain>
    </source>
</reference>
<dbReference type="Proteomes" id="UP000231152">
    <property type="component" value="Unassembled WGS sequence"/>
</dbReference>
<dbReference type="SUPFAM" id="SSF64005">
    <property type="entry name" value="Undecaprenyl diphosphate synthase"/>
    <property type="match status" value="1"/>
</dbReference>
<keyword evidence="2" id="KW-0479">Metal-binding</keyword>
<evidence type="ECO:0000313" key="3">
    <source>
        <dbReference type="EMBL" id="PJE75975.1"/>
    </source>
</evidence>
<feature type="binding site" evidence="2">
    <location>
        <position position="25"/>
    </location>
    <ligand>
        <name>substrate</name>
    </ligand>
</feature>
<name>A0A2M8LEX3_9BACT</name>
<feature type="active site" evidence="2">
    <location>
        <position position="20"/>
    </location>
</feature>
<dbReference type="GO" id="GO:0016094">
    <property type="term" value="P:polyprenol biosynthetic process"/>
    <property type="evidence" value="ECO:0007669"/>
    <property type="project" value="TreeGrafter"/>
</dbReference>
<dbReference type="NCBIfam" id="TIGR00055">
    <property type="entry name" value="uppS"/>
    <property type="match status" value="1"/>
</dbReference>
<dbReference type="EMBL" id="PFET01000007">
    <property type="protein sequence ID" value="PJE75975.1"/>
    <property type="molecule type" value="Genomic_DNA"/>
</dbReference>
<feature type="binding site" evidence="2">
    <location>
        <begin position="21"/>
        <end position="24"/>
    </location>
    <ligand>
        <name>substrate</name>
    </ligand>
</feature>
<dbReference type="InterPro" id="IPR036424">
    <property type="entry name" value="UPP_synth-like_sf"/>
</dbReference>
<dbReference type="EC" id="2.5.1.-" evidence="2"/>
<comment type="subunit">
    <text evidence="2">Homodimer.</text>
</comment>
<feature type="binding site" evidence="2">
    <location>
        <position position="69"/>
    </location>
    <ligand>
        <name>substrate</name>
    </ligand>
</feature>
<comment type="caution">
    <text evidence="2">Lacks conserved residue(s) required for the propagation of feature annotation.</text>
</comment>
<dbReference type="Pfam" id="PF01255">
    <property type="entry name" value="Prenyltransf"/>
    <property type="match status" value="1"/>
</dbReference>
<dbReference type="PANTHER" id="PTHR10291">
    <property type="entry name" value="DEHYDRODOLICHYL DIPHOSPHATE SYNTHASE FAMILY MEMBER"/>
    <property type="match status" value="1"/>
</dbReference>
<sequence>MDQNKQYEKRIPGHIAFIMDGNRRWAKARNLPTFEGHRRGYKKLKEVGAWCLKRGIKETTVYAFSTENWNREAEEVTYLMKLLRLALTEELGEFSKQNLRLKIIGSRERLDQKLIEAIERAERQTAANTAGSLSIALNYGGRAEILDALRAMVRDGMDEQKITEATIRKYLYAPEASDPDMIIRTGGEQRLSNFLSWQSVYSELYFIEPYWPDFSEAYLDGAFAWYAARERRHGK</sequence>
<keyword evidence="1 2" id="KW-0808">Transferase</keyword>